<feature type="transmembrane region" description="Helical" evidence="14">
    <location>
        <begin position="122"/>
        <end position="140"/>
    </location>
</feature>
<feature type="transmembrane region" description="Helical" evidence="14">
    <location>
        <begin position="325"/>
        <end position="343"/>
    </location>
</feature>
<dbReference type="PRINTS" id="PR00119">
    <property type="entry name" value="CATATPASE"/>
</dbReference>
<dbReference type="Gene3D" id="3.40.1110.10">
    <property type="entry name" value="Calcium-transporting ATPase, cytoplasmic domain N"/>
    <property type="match status" value="1"/>
</dbReference>
<evidence type="ECO:0000256" key="4">
    <source>
        <dbReference type="ARBA" id="ARBA00022475"/>
    </source>
</evidence>
<keyword evidence="4" id="KW-1003">Cell membrane</keyword>
<dbReference type="EMBL" id="CP100356">
    <property type="protein sequence ID" value="UTF55809.1"/>
    <property type="molecule type" value="Genomic_DNA"/>
</dbReference>
<protein>
    <submittedName>
        <fullName evidence="16">Heavy metal translocating P-type ATPase</fullName>
    </submittedName>
</protein>
<comment type="similarity">
    <text evidence="2">Belongs to the cation transport ATPase (P-type) (TC 3.A.3) family. Type IB subfamily.</text>
</comment>
<gene>
    <name evidence="16" type="ORF">NGM29_19240</name>
</gene>
<dbReference type="InterPro" id="IPR023299">
    <property type="entry name" value="ATPase_P-typ_cyto_dom_N"/>
</dbReference>
<comment type="subcellular location">
    <subcellularLocation>
        <location evidence="1">Cell membrane</location>
        <topology evidence="1">Multi-pass membrane protein</topology>
    </subcellularLocation>
</comment>
<dbReference type="Gene3D" id="3.40.50.1000">
    <property type="entry name" value="HAD superfamily/HAD-like"/>
    <property type="match status" value="1"/>
</dbReference>
<dbReference type="SFLD" id="SFLDS00003">
    <property type="entry name" value="Haloacid_Dehalogenase"/>
    <property type="match status" value="1"/>
</dbReference>
<dbReference type="GO" id="GO:0005886">
    <property type="term" value="C:plasma membrane"/>
    <property type="evidence" value="ECO:0007669"/>
    <property type="project" value="UniProtKB-SubCell"/>
</dbReference>
<keyword evidence="9" id="KW-0460">Magnesium</keyword>
<keyword evidence="11 14" id="KW-1133">Transmembrane helix</keyword>
<keyword evidence="3" id="KW-0813">Transport</keyword>
<evidence type="ECO:0000256" key="8">
    <source>
        <dbReference type="ARBA" id="ARBA00022840"/>
    </source>
</evidence>
<dbReference type="Proteomes" id="UP001056855">
    <property type="component" value="Plasmid unnamed1"/>
</dbReference>
<dbReference type="SFLD" id="SFLDF00027">
    <property type="entry name" value="p-type_atpase"/>
    <property type="match status" value="1"/>
</dbReference>
<evidence type="ECO:0000256" key="7">
    <source>
        <dbReference type="ARBA" id="ARBA00022741"/>
    </source>
</evidence>
<evidence type="ECO:0000256" key="2">
    <source>
        <dbReference type="ARBA" id="ARBA00006024"/>
    </source>
</evidence>
<dbReference type="NCBIfam" id="TIGR01494">
    <property type="entry name" value="ATPase_P-type"/>
    <property type="match status" value="2"/>
</dbReference>
<name>A0A9E7SVF6_9EURY</name>
<dbReference type="SUPFAM" id="SSF56784">
    <property type="entry name" value="HAD-like"/>
    <property type="match status" value="1"/>
</dbReference>
<feature type="transmembrane region" description="Helical" evidence="14">
    <location>
        <begin position="355"/>
        <end position="379"/>
    </location>
</feature>
<dbReference type="AlphaFoldDB" id="A0A9E7SVF6"/>
<dbReference type="InterPro" id="IPR001757">
    <property type="entry name" value="P_typ_ATPase"/>
</dbReference>
<dbReference type="InterPro" id="IPR027256">
    <property type="entry name" value="P-typ_ATPase_IB"/>
</dbReference>
<evidence type="ECO:0000313" key="17">
    <source>
        <dbReference type="Proteomes" id="UP001056855"/>
    </source>
</evidence>
<dbReference type="InterPro" id="IPR006121">
    <property type="entry name" value="HMA_dom"/>
</dbReference>
<evidence type="ECO:0000256" key="11">
    <source>
        <dbReference type="ARBA" id="ARBA00022989"/>
    </source>
</evidence>
<dbReference type="SUPFAM" id="SSF81665">
    <property type="entry name" value="Calcium ATPase, transmembrane domain M"/>
    <property type="match status" value="1"/>
</dbReference>
<organism evidence="16 17">
    <name type="scientific">Natronosalvus rutilus</name>
    <dbReference type="NCBI Taxonomy" id="2953753"/>
    <lineage>
        <taxon>Archaea</taxon>
        <taxon>Methanobacteriati</taxon>
        <taxon>Methanobacteriota</taxon>
        <taxon>Stenosarchaea group</taxon>
        <taxon>Halobacteria</taxon>
        <taxon>Halobacteriales</taxon>
        <taxon>Natrialbaceae</taxon>
        <taxon>Natronosalvus</taxon>
    </lineage>
</organism>
<dbReference type="PRINTS" id="PR00941">
    <property type="entry name" value="CDATPASE"/>
</dbReference>
<dbReference type="GO" id="GO:0005524">
    <property type="term" value="F:ATP binding"/>
    <property type="evidence" value="ECO:0007669"/>
    <property type="project" value="UniProtKB-KW"/>
</dbReference>
<dbReference type="PANTHER" id="PTHR43079">
    <property type="entry name" value="PROBABLE CADMIUM/ZINC-TRANSPORTING ATPASE HMA1"/>
    <property type="match status" value="1"/>
</dbReference>
<evidence type="ECO:0000259" key="15">
    <source>
        <dbReference type="PROSITE" id="PS50846"/>
    </source>
</evidence>
<dbReference type="PROSITE" id="PS00154">
    <property type="entry name" value="ATPASE_E1_E2"/>
    <property type="match status" value="1"/>
</dbReference>
<dbReference type="SUPFAM" id="SSF55008">
    <property type="entry name" value="HMA, heavy metal-associated domain"/>
    <property type="match status" value="1"/>
</dbReference>
<dbReference type="NCBIfam" id="TIGR01525">
    <property type="entry name" value="ATPase-IB_hvy"/>
    <property type="match status" value="1"/>
</dbReference>
<evidence type="ECO:0000256" key="1">
    <source>
        <dbReference type="ARBA" id="ARBA00004651"/>
    </source>
</evidence>
<dbReference type="RefSeq" id="WP_254161217.1">
    <property type="nucleotide sequence ID" value="NZ_CP100356.1"/>
</dbReference>
<dbReference type="InterPro" id="IPR059000">
    <property type="entry name" value="ATPase_P-type_domA"/>
</dbReference>
<dbReference type="KEGG" id="sawl:NGM29_19240"/>
<evidence type="ECO:0000256" key="14">
    <source>
        <dbReference type="SAM" id="Phobius"/>
    </source>
</evidence>
<dbReference type="InterPro" id="IPR044492">
    <property type="entry name" value="P_typ_ATPase_HD_dom"/>
</dbReference>
<evidence type="ECO:0000313" key="16">
    <source>
        <dbReference type="EMBL" id="UTF55809.1"/>
    </source>
</evidence>
<dbReference type="InterPro" id="IPR018303">
    <property type="entry name" value="ATPase_P-typ_P_site"/>
</dbReference>
<dbReference type="Pfam" id="PF00122">
    <property type="entry name" value="E1-E2_ATPase"/>
    <property type="match status" value="1"/>
</dbReference>
<geneLocation type="plasmid" evidence="16 17">
    <name>unnamed1</name>
</geneLocation>
<dbReference type="InterPro" id="IPR051949">
    <property type="entry name" value="Cation_Transport_ATPase"/>
</dbReference>
<keyword evidence="10" id="KW-1278">Translocase</keyword>
<evidence type="ECO:0000256" key="13">
    <source>
        <dbReference type="ARBA" id="ARBA00023136"/>
    </source>
</evidence>
<dbReference type="PROSITE" id="PS50846">
    <property type="entry name" value="HMA_2"/>
    <property type="match status" value="1"/>
</dbReference>
<dbReference type="NCBIfam" id="TIGR01512">
    <property type="entry name" value="ATPase-IB2_Cd"/>
    <property type="match status" value="1"/>
</dbReference>
<dbReference type="InterPro" id="IPR023214">
    <property type="entry name" value="HAD_sf"/>
</dbReference>
<dbReference type="SFLD" id="SFLDG00002">
    <property type="entry name" value="C1.7:_P-type_atpase_like"/>
    <property type="match status" value="1"/>
</dbReference>
<keyword evidence="6" id="KW-0479">Metal-binding</keyword>
<keyword evidence="16" id="KW-0614">Plasmid</keyword>
<dbReference type="Gene3D" id="2.70.150.10">
    <property type="entry name" value="Calcium-transporting ATPase, cytoplasmic transduction domain A"/>
    <property type="match status" value="1"/>
</dbReference>
<dbReference type="Gene3D" id="3.30.70.100">
    <property type="match status" value="1"/>
</dbReference>
<dbReference type="FunFam" id="3.40.50.1000:FF:000020">
    <property type="entry name" value="Probable cation-transporting P-type ATPase"/>
    <property type="match status" value="1"/>
</dbReference>
<dbReference type="InterPro" id="IPR036163">
    <property type="entry name" value="HMA_dom_sf"/>
</dbReference>
<reference evidence="16" key="1">
    <citation type="submission" date="2022-06" db="EMBL/GenBank/DDBJ databases">
        <title>Diverse halophilic archaea isolated from saline environments.</title>
        <authorList>
            <person name="Cui H.-L."/>
        </authorList>
    </citation>
    <scope>NUCLEOTIDE SEQUENCE</scope>
    <source>
        <strain evidence="16">WLHS1</strain>
        <plasmid evidence="16">unnamed1</plasmid>
    </source>
</reference>
<keyword evidence="12" id="KW-0406">Ion transport</keyword>
<sequence>MTVTEQSSLSTWTVQIERRGGRGEAGARAFEQHLRNTPGVHDVEVSFRTGSVRITYDEGTISEETLRQAVRDRNVALNEDSETVTDDGSTRSELRWEAVFVGLTLAGMMIGLATGWLNGPELLLWTGYGAAYIFGGWYGLKGAIETLRHRAVDIDLLMIVAALGALSIGAPFEGAMLLFLFSLSNTLQHYAIGRSRRAIKSLVEMRPDEAQVLRDDEEVIVPIDDVTVGDVFVVRPGDRIPLDGVVTSGEGTVDQASLTGESVPVPKERGDEIFGGTINESGSLEIEVTRQAHESAITRLIHMVERAQSEKAPTQRLIDRLEQPYVLGVFALTIAAIAIPLAVGGEFTSTFYRAMTLMVAASPCAVIISTPAAVLSAIASGGRQGVLFKGGEHVEAAANINAVAFDKTGTLTKGDTQLTDVFVREGVDDGALTVDDLLSLAAAVQARSEHHLARATVTAAEEQSLTVPSAQRFQSIAGKGVQADVEGGTIHIGNRSFFETVVGDAPIDGLEPGLDRLRTLEKEGKTTVLVAREDDDEITVLGWLSFTDTVRPDAAEMIDDLRSLGVEHIVMLTGDNERVAQQIADEVGIDEVQAELLPEEKVATIEDLVERYENVAMVGDGVNDAPALATATLGVAMGGAGTDVALETADVVLMGDDLSKIPYVLGLGRKTRRTLTVNLAIAFGAIALMVGTILLRGIPLPLAVVGHEGSTVLVSLNGLRLLGYRE</sequence>
<keyword evidence="17" id="KW-1185">Reference proteome</keyword>
<dbReference type="PANTHER" id="PTHR43079:SF1">
    <property type="entry name" value="CADMIUM_ZINC-TRANSPORTING ATPASE HMA1, CHLOROPLASTIC-RELATED"/>
    <property type="match status" value="1"/>
</dbReference>
<dbReference type="SUPFAM" id="SSF81653">
    <property type="entry name" value="Calcium ATPase, transduction domain A"/>
    <property type="match status" value="1"/>
</dbReference>
<keyword evidence="8" id="KW-0067">ATP-binding</keyword>
<accession>A0A9E7SVF6</accession>
<feature type="transmembrane region" description="Helical" evidence="14">
    <location>
        <begin position="98"/>
        <end position="116"/>
    </location>
</feature>
<dbReference type="InterPro" id="IPR023298">
    <property type="entry name" value="ATPase_P-typ_TM_dom_sf"/>
</dbReference>
<dbReference type="GeneID" id="73292228"/>
<evidence type="ECO:0000256" key="5">
    <source>
        <dbReference type="ARBA" id="ARBA00022692"/>
    </source>
</evidence>
<dbReference type="GO" id="GO:0016887">
    <property type="term" value="F:ATP hydrolysis activity"/>
    <property type="evidence" value="ECO:0007669"/>
    <property type="project" value="InterPro"/>
</dbReference>
<dbReference type="FunFam" id="2.70.150.10:FF:000002">
    <property type="entry name" value="Copper-transporting ATPase 1, putative"/>
    <property type="match status" value="1"/>
</dbReference>
<dbReference type="PROSITE" id="PS01229">
    <property type="entry name" value="COF_2"/>
    <property type="match status" value="1"/>
</dbReference>
<dbReference type="CDD" id="cd00371">
    <property type="entry name" value="HMA"/>
    <property type="match status" value="1"/>
</dbReference>
<keyword evidence="5 14" id="KW-0812">Transmembrane</keyword>
<keyword evidence="7" id="KW-0547">Nucleotide-binding</keyword>
<dbReference type="CDD" id="cd07551">
    <property type="entry name" value="P-type_ATPase_HM_ZosA_PfeT-like"/>
    <property type="match status" value="1"/>
</dbReference>
<evidence type="ECO:0000256" key="6">
    <source>
        <dbReference type="ARBA" id="ARBA00022723"/>
    </source>
</evidence>
<proteinExistence type="inferred from homology"/>
<dbReference type="GO" id="GO:0046872">
    <property type="term" value="F:metal ion binding"/>
    <property type="evidence" value="ECO:0007669"/>
    <property type="project" value="UniProtKB-KW"/>
</dbReference>
<dbReference type="Pfam" id="PF00702">
    <property type="entry name" value="Hydrolase"/>
    <property type="match status" value="1"/>
</dbReference>
<evidence type="ECO:0000256" key="10">
    <source>
        <dbReference type="ARBA" id="ARBA00022967"/>
    </source>
</evidence>
<evidence type="ECO:0000256" key="12">
    <source>
        <dbReference type="ARBA" id="ARBA00023065"/>
    </source>
</evidence>
<evidence type="ECO:0000256" key="9">
    <source>
        <dbReference type="ARBA" id="ARBA00022842"/>
    </source>
</evidence>
<dbReference type="InterPro" id="IPR036412">
    <property type="entry name" value="HAD-like_sf"/>
</dbReference>
<dbReference type="GO" id="GO:0019829">
    <property type="term" value="F:ATPase-coupled monoatomic cation transmembrane transporter activity"/>
    <property type="evidence" value="ECO:0007669"/>
    <property type="project" value="InterPro"/>
</dbReference>
<feature type="domain" description="HMA" evidence="15">
    <location>
        <begin position="12"/>
        <end position="78"/>
    </location>
</feature>
<dbReference type="InterPro" id="IPR008250">
    <property type="entry name" value="ATPase_P-typ_transduc_dom_A_sf"/>
</dbReference>
<keyword evidence="13 14" id="KW-0472">Membrane</keyword>
<evidence type="ECO:0000256" key="3">
    <source>
        <dbReference type="ARBA" id="ARBA00022448"/>
    </source>
</evidence>
<feature type="transmembrane region" description="Helical" evidence="14">
    <location>
        <begin position="675"/>
        <end position="695"/>
    </location>
</feature>